<dbReference type="RefSeq" id="WP_147050428.1">
    <property type="nucleotide sequence ID" value="NZ_BJZR01000021.1"/>
</dbReference>
<evidence type="ECO:0000256" key="1">
    <source>
        <dbReference type="SAM" id="MobiDB-lite"/>
    </source>
</evidence>
<organism evidence="2 3">
    <name type="scientific">Kocuria flava</name>
    <dbReference type="NCBI Taxonomy" id="446860"/>
    <lineage>
        <taxon>Bacteria</taxon>
        <taxon>Bacillati</taxon>
        <taxon>Actinomycetota</taxon>
        <taxon>Actinomycetes</taxon>
        <taxon>Micrococcales</taxon>
        <taxon>Micrococcaceae</taxon>
        <taxon>Kocuria</taxon>
    </lineage>
</organism>
<evidence type="ECO:0000313" key="3">
    <source>
        <dbReference type="Proteomes" id="UP000321155"/>
    </source>
</evidence>
<feature type="compositionally biased region" description="Low complexity" evidence="1">
    <location>
        <begin position="28"/>
        <end position="44"/>
    </location>
</feature>
<dbReference type="EMBL" id="BJZR01000021">
    <property type="protein sequence ID" value="GEO91784.1"/>
    <property type="molecule type" value="Genomic_DNA"/>
</dbReference>
<gene>
    <name evidence="2" type="ORF">KFL01_10900</name>
</gene>
<protein>
    <recommendedName>
        <fullName evidence="4">GAF domain-containing protein</fullName>
    </recommendedName>
</protein>
<accession>A0ABQ0X7G9</accession>
<reference evidence="2 3" key="1">
    <citation type="submission" date="2019-07" db="EMBL/GenBank/DDBJ databases">
        <title>Whole genome shotgun sequence of Kocuria flava NBRC 107626.</title>
        <authorList>
            <person name="Hosoyama A."/>
            <person name="Uohara A."/>
            <person name="Ohji S."/>
            <person name="Ichikawa N."/>
        </authorList>
    </citation>
    <scope>NUCLEOTIDE SEQUENCE [LARGE SCALE GENOMIC DNA]</scope>
    <source>
        <strain evidence="2 3">NBRC 107626</strain>
    </source>
</reference>
<keyword evidence="3" id="KW-1185">Reference proteome</keyword>
<name>A0ABQ0X7G9_9MICC</name>
<dbReference type="Proteomes" id="UP000321155">
    <property type="component" value="Unassembled WGS sequence"/>
</dbReference>
<sequence>MAEKKPARTKKARGAGRDRQERPRGRARSAPSAGRSAADAANAWRQRVSRDAAATIDTLMAHVQAVAEEQLGRHGAFPAFLVTARKDGEYELDTLDPGETAGLAPEAVLAALRALAVERRDELVCAGVAFPATLPDRQAQEAVVVETEHREGAALTVVQPYRVRGAERTVGFGDAVAEPAGRWLWA</sequence>
<comment type="caution">
    <text evidence="2">The sequence shown here is derived from an EMBL/GenBank/DDBJ whole genome shotgun (WGS) entry which is preliminary data.</text>
</comment>
<evidence type="ECO:0000313" key="2">
    <source>
        <dbReference type="EMBL" id="GEO91784.1"/>
    </source>
</evidence>
<proteinExistence type="predicted"/>
<feature type="compositionally biased region" description="Basic and acidic residues" evidence="1">
    <location>
        <begin position="15"/>
        <end position="24"/>
    </location>
</feature>
<feature type="region of interest" description="Disordered" evidence="1">
    <location>
        <begin position="1"/>
        <end position="44"/>
    </location>
</feature>
<evidence type="ECO:0008006" key="4">
    <source>
        <dbReference type="Google" id="ProtNLM"/>
    </source>
</evidence>